<dbReference type="RefSeq" id="XP_009531093.1">
    <property type="nucleotide sequence ID" value="XM_009532798.1"/>
</dbReference>
<accession>E0W5K3</accession>
<reference evidence="3" key="1">
    <citation type="journal article" date="2011" name="Plant Cell">
        <title>Transcriptional programming and functional interactions within the Phytophthora sojae RXLR effector repertoire.</title>
        <authorList>
            <person name="Wang Q."/>
            <person name="Han C."/>
            <person name="Ferreira A.O."/>
            <person name="Yu X."/>
            <person name="Ye W."/>
            <person name="Tripathy S."/>
            <person name="Kale S.D."/>
            <person name="Gu B."/>
            <person name="Sheng Y."/>
            <person name="Sui Y."/>
            <person name="Wang X."/>
            <person name="Zhang Z."/>
            <person name="Cheng B."/>
            <person name="Dong S."/>
            <person name="Shan W."/>
            <person name="Zheng X."/>
            <person name="Dou D."/>
            <person name="Tyler B.M."/>
            <person name="Wang Y."/>
        </authorList>
    </citation>
    <scope>NUCLEOTIDE SEQUENCE</scope>
    <source>
        <strain evidence="2">P7064</strain>
        <strain evidence="3">P7074</strain>
        <strain evidence="4">P7076</strain>
    </source>
</reference>
<feature type="chain" id="PRO_5007653143" evidence="1">
    <location>
        <begin position="23"/>
        <end position="123"/>
    </location>
</feature>
<evidence type="ECO:0000313" key="3">
    <source>
        <dbReference type="EMBL" id="AEK81369.1"/>
    </source>
</evidence>
<evidence type="ECO:0000313" key="4">
    <source>
        <dbReference type="EMBL" id="AEK81370.1"/>
    </source>
</evidence>
<feature type="signal peptide" evidence="1">
    <location>
        <begin position="1"/>
        <end position="22"/>
    </location>
</feature>
<dbReference type="EMBL" id="JN254556">
    <property type="protein sequence ID" value="AEK81369.1"/>
    <property type="molecule type" value="Genomic_DNA"/>
</dbReference>
<dbReference type="EMBL" id="JN254555">
    <property type="protein sequence ID" value="AEK81368.1"/>
    <property type="molecule type" value="Genomic_DNA"/>
</dbReference>
<dbReference type="VEuPathDB" id="FungiDB:PHYSODRAFT_286663"/>
<organism evidence="3">
    <name type="scientific">Phytophthora sojae</name>
    <name type="common">Soybean stem and root rot agent</name>
    <name type="synonym">Phytophthora megasperma f. sp. glycines</name>
    <dbReference type="NCBI Taxonomy" id="67593"/>
    <lineage>
        <taxon>Eukaryota</taxon>
        <taxon>Sar</taxon>
        <taxon>Stramenopiles</taxon>
        <taxon>Oomycota</taxon>
        <taxon>Peronosporomycetes</taxon>
        <taxon>Peronosporales</taxon>
        <taxon>Peronosporaceae</taxon>
        <taxon>Phytophthora</taxon>
    </lineage>
</organism>
<evidence type="ECO:0000313" key="2">
    <source>
        <dbReference type="EMBL" id="AEK81368.1"/>
    </source>
</evidence>
<proteinExistence type="predicted"/>
<dbReference type="KEGG" id="psoj:PHYSODRAFT_286663"/>
<sequence length="123" mass="13529">MYPQWLVGMALLAFAFITPIGSDLSVRGSAGLAPDLSNWAGTHTAIKTRALRTIDDNDHEEGSGGLSVLSGRKSRNCFRLRRWLQTLGEGKSADVVFDRLHLTNIFSSTVKIAERVESAWINL</sequence>
<protein>
    <submittedName>
        <fullName evidence="3">Avh455</fullName>
    </submittedName>
</protein>
<gene>
    <name evidence="3" type="primary">Avh</name>
</gene>
<dbReference type="AlphaFoldDB" id="E0W5K3"/>
<evidence type="ECO:0000256" key="1">
    <source>
        <dbReference type="SAM" id="SignalP"/>
    </source>
</evidence>
<keyword evidence="1" id="KW-0732">Signal</keyword>
<dbReference type="EMBL" id="JN254557">
    <property type="protein sequence ID" value="AEK81370.1"/>
    <property type="molecule type" value="Genomic_DNA"/>
</dbReference>
<name>E0W5K3_PHYSO</name>